<sequence>MANVYVSGTWLYCLCWYLLTCSTGAAAASNSFPSTVEFDLIFPRNNTKYAPGPLFPFVFAIQNSQHAAALHPYLSYRAWRQDDYDGTLDEGKLDLTWANFSGSDPFFSYTGNHFSNVSKVEGTWVLAWETNVINCSHRSDEIGNGPKERRKPTLVIFTLEQGGQPPDLVASTQHGICDQDQEITTYTYNLTGEISDRIFGDNMAHRNSCAILSPTLSSSHPPANPCAVKIDSVIASSISAAITATECSGSLHPVVSCPVQKAATGRAGHFVTDGAIWFTVIFSCLTFILA</sequence>
<reference evidence="3 4" key="1">
    <citation type="journal article" date="2016" name="PLoS Pathog.">
        <title>Biosynthesis of antibiotic leucinostatins in bio-control fungus Purpureocillium lilacinum and their inhibition on phytophthora revealed by genome mining.</title>
        <authorList>
            <person name="Wang G."/>
            <person name="Liu Z."/>
            <person name="Lin R."/>
            <person name="Li E."/>
            <person name="Mao Z."/>
            <person name="Ling J."/>
            <person name="Yang Y."/>
            <person name="Yin W.B."/>
            <person name="Xie B."/>
        </authorList>
    </citation>
    <scope>NUCLEOTIDE SEQUENCE [LARGE SCALE GENOMIC DNA]</scope>
    <source>
        <strain evidence="3">170</strain>
    </source>
</reference>
<evidence type="ECO:0000256" key="1">
    <source>
        <dbReference type="SAM" id="SignalP"/>
    </source>
</evidence>
<dbReference type="Proteomes" id="UP000078397">
    <property type="component" value="Unassembled WGS sequence"/>
</dbReference>
<evidence type="ECO:0000313" key="4">
    <source>
        <dbReference type="Proteomes" id="UP000078397"/>
    </source>
</evidence>
<proteinExistence type="predicted"/>
<evidence type="ECO:0000313" key="3">
    <source>
        <dbReference type="EMBL" id="OWT42646.1"/>
    </source>
</evidence>
<dbReference type="KEGG" id="pchm:VFPPC_18206"/>
<dbReference type="RefSeq" id="XP_022285132.1">
    <property type="nucleotide sequence ID" value="XM_022429855.1"/>
</dbReference>
<feature type="chain" id="PRO_5012736251" description="DUF7136 domain-containing protein" evidence="1">
    <location>
        <begin position="28"/>
        <end position="290"/>
    </location>
</feature>
<evidence type="ECO:0000259" key="2">
    <source>
        <dbReference type="Pfam" id="PF23584"/>
    </source>
</evidence>
<dbReference type="AlphaFoldDB" id="A0A219AP92"/>
<accession>A0A219AP92</accession>
<dbReference type="OrthoDB" id="4490227at2759"/>
<comment type="caution">
    <text evidence="3">The sequence shown here is derived from an EMBL/GenBank/DDBJ whole genome shotgun (WGS) entry which is preliminary data.</text>
</comment>
<dbReference type="EMBL" id="LSBJ02000008">
    <property type="protein sequence ID" value="OWT42646.1"/>
    <property type="molecule type" value="Genomic_DNA"/>
</dbReference>
<protein>
    <recommendedName>
        <fullName evidence="2">DUF7136 domain-containing protein</fullName>
    </recommendedName>
</protein>
<name>A0A219AP92_METCM</name>
<keyword evidence="1" id="KW-0732">Signal</keyword>
<feature type="signal peptide" evidence="1">
    <location>
        <begin position="1"/>
        <end position="27"/>
    </location>
</feature>
<dbReference type="GeneID" id="33937056"/>
<organism evidence="3 4">
    <name type="scientific">Pochonia chlamydosporia 170</name>
    <dbReference type="NCBI Taxonomy" id="1380566"/>
    <lineage>
        <taxon>Eukaryota</taxon>
        <taxon>Fungi</taxon>
        <taxon>Dikarya</taxon>
        <taxon>Ascomycota</taxon>
        <taxon>Pezizomycotina</taxon>
        <taxon>Sordariomycetes</taxon>
        <taxon>Hypocreomycetidae</taxon>
        <taxon>Hypocreales</taxon>
        <taxon>Clavicipitaceae</taxon>
        <taxon>Pochonia</taxon>
    </lineage>
</organism>
<dbReference type="InterPro" id="IPR055560">
    <property type="entry name" value="DUF7136"/>
</dbReference>
<feature type="domain" description="DUF7136" evidence="2">
    <location>
        <begin position="32"/>
        <end position="257"/>
    </location>
</feature>
<keyword evidence="4" id="KW-1185">Reference proteome</keyword>
<gene>
    <name evidence="3" type="ORF">VFPPC_18206</name>
</gene>
<dbReference type="Pfam" id="PF23584">
    <property type="entry name" value="DUF7136"/>
    <property type="match status" value="1"/>
</dbReference>